<protein>
    <submittedName>
        <fullName evidence="1">Mu-like phage G protein 1</fullName>
    </submittedName>
</protein>
<accession>A0A1V4B3Z9</accession>
<evidence type="ECO:0000313" key="1">
    <source>
        <dbReference type="EMBL" id="STO59658.1"/>
    </source>
</evidence>
<dbReference type="RefSeq" id="WP_078217427.1">
    <property type="nucleotide sequence ID" value="NZ_MUXZ01000002.1"/>
</dbReference>
<name>A0A1V4B3Z9_9PAST</name>
<reference evidence="1 2" key="1">
    <citation type="submission" date="2018-06" db="EMBL/GenBank/DDBJ databases">
        <authorList>
            <consortium name="Pathogen Informatics"/>
            <person name="Doyle S."/>
        </authorList>
    </citation>
    <scope>NUCLEOTIDE SEQUENCE [LARGE SCALE GENOMIC DNA]</scope>
    <source>
        <strain evidence="1 2">NCTC1659</strain>
    </source>
</reference>
<proteinExistence type="predicted"/>
<dbReference type="STRING" id="733.B0186_00475"/>
<dbReference type="NCBIfam" id="TIGR01635">
    <property type="entry name" value="tail_comp_S"/>
    <property type="match status" value="1"/>
</dbReference>
<dbReference type="AlphaFoldDB" id="A0A1V4B3Z9"/>
<gene>
    <name evidence="1" type="ORF">NCTC1659_00914</name>
</gene>
<dbReference type="EMBL" id="UGHF01000001">
    <property type="protein sequence ID" value="STO59658.1"/>
    <property type="molecule type" value="Genomic_DNA"/>
</dbReference>
<keyword evidence="2" id="KW-1185">Reference proteome</keyword>
<dbReference type="InterPro" id="IPR006522">
    <property type="entry name" value="Phage_virion_morphogenesis"/>
</dbReference>
<dbReference type="Proteomes" id="UP000254329">
    <property type="component" value="Unassembled WGS sequence"/>
</dbReference>
<dbReference type="Pfam" id="PF05069">
    <property type="entry name" value="Phage_tail_S"/>
    <property type="match status" value="1"/>
</dbReference>
<organism evidence="1 2">
    <name type="scientific">Canicola haemoglobinophilus</name>
    <dbReference type="NCBI Taxonomy" id="733"/>
    <lineage>
        <taxon>Bacteria</taxon>
        <taxon>Pseudomonadati</taxon>
        <taxon>Pseudomonadota</taxon>
        <taxon>Gammaproteobacteria</taxon>
        <taxon>Pasteurellales</taxon>
        <taxon>Pasteurellaceae</taxon>
        <taxon>Canicola</taxon>
    </lineage>
</organism>
<evidence type="ECO:0000313" key="2">
    <source>
        <dbReference type="Proteomes" id="UP000254329"/>
    </source>
</evidence>
<sequence>MHLEYKFETKAIQDKFKKLKALGKSEGLTRKIANVLWQETEKAFDNERSPEGEKWAALNPSYKLNRHARGYDGNILQVRGDLVASLNIDYGDSFAVIGAAESYGQYHQQGTSKMKARPFLGLGDAGVEEIKDILNKALSGSLSD</sequence>